<dbReference type="Pfam" id="PF00582">
    <property type="entry name" value="Usp"/>
    <property type="match status" value="1"/>
</dbReference>
<dbReference type="PANTHER" id="PTHR46268:SF6">
    <property type="entry name" value="UNIVERSAL STRESS PROTEIN UP12"/>
    <property type="match status" value="1"/>
</dbReference>
<evidence type="ECO:0000256" key="1">
    <source>
        <dbReference type="ARBA" id="ARBA00008791"/>
    </source>
</evidence>
<gene>
    <name evidence="3" type="ORF">OB960_24485</name>
</gene>
<dbReference type="PRINTS" id="PR01438">
    <property type="entry name" value="UNVRSLSTRESS"/>
</dbReference>
<comment type="caution">
    <text evidence="3">The sequence shown here is derived from an EMBL/GenBank/DDBJ whole genome shotgun (WGS) entry which is preliminary data.</text>
</comment>
<comment type="similarity">
    <text evidence="1">Belongs to the universal stress protein A family.</text>
</comment>
<dbReference type="CDD" id="cd00293">
    <property type="entry name" value="USP-like"/>
    <property type="match status" value="1"/>
</dbReference>
<reference evidence="3" key="1">
    <citation type="submission" date="2022-09" db="EMBL/GenBank/DDBJ databases">
        <title>Enrichment on poylsaccharides allowed isolation of novel metabolic and taxonomic groups of Haloarchaea.</title>
        <authorList>
            <person name="Sorokin D.Y."/>
            <person name="Elcheninov A.G."/>
            <person name="Khizhniak T.V."/>
            <person name="Kolganova T.V."/>
            <person name="Kublanov I.V."/>
        </authorList>
    </citation>
    <scope>NUCLEOTIDE SEQUENCE</scope>
    <source>
        <strain evidence="3">AArc-xg1-1</strain>
    </source>
</reference>
<sequence>MSESHDDELPLGVAVESTPVVDQLEQRAHDVLEETAAVATNAGADDVVTATTFGSIPAEIRSFVNAANVDLVVMGTHGRTGLGQQLLGSVTERVLRTAPIPVVTTKVADDD</sequence>
<protein>
    <submittedName>
        <fullName evidence="3">Universal stress protein</fullName>
    </submittedName>
</protein>
<dbReference type="Gene3D" id="3.40.50.620">
    <property type="entry name" value="HUPs"/>
    <property type="match status" value="1"/>
</dbReference>
<evidence type="ECO:0000313" key="3">
    <source>
        <dbReference type="EMBL" id="MCU4744532.1"/>
    </source>
</evidence>
<feature type="domain" description="UspA" evidence="2">
    <location>
        <begin position="22"/>
        <end position="105"/>
    </location>
</feature>
<name>A0AAP3E4T9_9EURY</name>
<dbReference type="AlphaFoldDB" id="A0AAP3E4T9"/>
<dbReference type="Proteomes" id="UP001321018">
    <property type="component" value="Unassembled WGS sequence"/>
</dbReference>
<proteinExistence type="inferred from homology"/>
<organism evidence="3 4">
    <name type="scientific">Natronoglomus mannanivorans</name>
    <dbReference type="NCBI Taxonomy" id="2979990"/>
    <lineage>
        <taxon>Archaea</taxon>
        <taxon>Methanobacteriati</taxon>
        <taxon>Methanobacteriota</taxon>
        <taxon>Stenosarchaea group</taxon>
        <taxon>Halobacteria</taxon>
        <taxon>Halobacteriales</taxon>
        <taxon>Natrialbaceae</taxon>
        <taxon>Natronoglomus</taxon>
    </lineage>
</organism>
<dbReference type="PANTHER" id="PTHR46268">
    <property type="entry name" value="STRESS RESPONSE PROTEIN NHAX"/>
    <property type="match status" value="1"/>
</dbReference>
<dbReference type="InterPro" id="IPR014729">
    <property type="entry name" value="Rossmann-like_a/b/a_fold"/>
</dbReference>
<dbReference type="RefSeq" id="WP_338006340.1">
    <property type="nucleotide sequence ID" value="NZ_JAOPKA010000031.1"/>
</dbReference>
<dbReference type="SUPFAM" id="SSF52402">
    <property type="entry name" value="Adenine nucleotide alpha hydrolases-like"/>
    <property type="match status" value="1"/>
</dbReference>
<dbReference type="EMBL" id="JAOPKA010000031">
    <property type="protein sequence ID" value="MCU4744532.1"/>
    <property type="molecule type" value="Genomic_DNA"/>
</dbReference>
<dbReference type="InterPro" id="IPR006015">
    <property type="entry name" value="Universal_stress_UspA"/>
</dbReference>
<evidence type="ECO:0000313" key="4">
    <source>
        <dbReference type="Proteomes" id="UP001321018"/>
    </source>
</evidence>
<accession>A0AAP3E4T9</accession>
<evidence type="ECO:0000259" key="2">
    <source>
        <dbReference type="Pfam" id="PF00582"/>
    </source>
</evidence>
<dbReference type="InterPro" id="IPR006016">
    <property type="entry name" value="UspA"/>
</dbReference>